<dbReference type="InterPro" id="IPR050109">
    <property type="entry name" value="HTH-type_TetR-like_transc_reg"/>
</dbReference>
<evidence type="ECO:0000259" key="5">
    <source>
        <dbReference type="PROSITE" id="PS50977"/>
    </source>
</evidence>
<keyword evidence="1" id="KW-0805">Transcription regulation</keyword>
<reference evidence="6 7" key="1">
    <citation type="submission" date="2018-10" db="EMBL/GenBank/DDBJ databases">
        <title>Marmoricola sp. 4Q3S-7 whole genome shotgun sequence.</title>
        <authorList>
            <person name="Li F."/>
        </authorList>
    </citation>
    <scope>NUCLEOTIDE SEQUENCE [LARGE SCALE GENOMIC DNA]</scope>
    <source>
        <strain evidence="6 7">4Q3S-7</strain>
    </source>
</reference>
<dbReference type="GO" id="GO:0003700">
    <property type="term" value="F:DNA-binding transcription factor activity"/>
    <property type="evidence" value="ECO:0007669"/>
    <property type="project" value="TreeGrafter"/>
</dbReference>
<evidence type="ECO:0000256" key="3">
    <source>
        <dbReference type="ARBA" id="ARBA00023163"/>
    </source>
</evidence>
<accession>A0A3L8P5A7</accession>
<keyword evidence="2 4" id="KW-0238">DNA-binding</keyword>
<evidence type="ECO:0000313" key="7">
    <source>
        <dbReference type="Proteomes" id="UP000281708"/>
    </source>
</evidence>
<dbReference type="Pfam" id="PF21351">
    <property type="entry name" value="TetR_C_41"/>
    <property type="match status" value="1"/>
</dbReference>
<dbReference type="Proteomes" id="UP000281708">
    <property type="component" value="Unassembled WGS sequence"/>
</dbReference>
<dbReference type="Gene3D" id="1.10.357.10">
    <property type="entry name" value="Tetracycline Repressor, domain 2"/>
    <property type="match status" value="1"/>
</dbReference>
<organism evidence="6 7">
    <name type="scientific">Nocardioides mangrovicus</name>
    <dbReference type="NCBI Taxonomy" id="2478913"/>
    <lineage>
        <taxon>Bacteria</taxon>
        <taxon>Bacillati</taxon>
        <taxon>Actinomycetota</taxon>
        <taxon>Actinomycetes</taxon>
        <taxon>Propionibacteriales</taxon>
        <taxon>Nocardioidaceae</taxon>
        <taxon>Nocardioides</taxon>
    </lineage>
</organism>
<dbReference type="PROSITE" id="PS01081">
    <property type="entry name" value="HTH_TETR_1"/>
    <property type="match status" value="1"/>
</dbReference>
<sequence>MPRAPRPTEKLLEVARSGSKMGRRQQFSTATKRALVDVAEEHFAGQGYAATSLDSIVAGAQVTKGALYHHFHGKQALFEAVFERVEQEACGRITEALRTREDPWDAAMDGLRAFLTVVQDPTYQRVVIQDGPAVLGYERFREQERRSTFALMQDIVRATLDSSTYDLDGAMVETFSRIFYGALSAAGESVTSADDPVLAVARIEVAVGLILDGLRVLSDQGVTPRVPST</sequence>
<comment type="caution">
    <text evidence="6">The sequence shown here is derived from an EMBL/GenBank/DDBJ whole genome shotgun (WGS) entry which is preliminary data.</text>
</comment>
<dbReference type="InterPro" id="IPR001647">
    <property type="entry name" value="HTH_TetR"/>
</dbReference>
<dbReference type="EMBL" id="RDBE01000006">
    <property type="protein sequence ID" value="RLV49809.1"/>
    <property type="molecule type" value="Genomic_DNA"/>
</dbReference>
<dbReference type="OrthoDB" id="9805134at2"/>
<dbReference type="PROSITE" id="PS50977">
    <property type="entry name" value="HTH_TETR_2"/>
    <property type="match status" value="1"/>
</dbReference>
<feature type="DNA-binding region" description="H-T-H motif" evidence="4">
    <location>
        <begin position="52"/>
        <end position="71"/>
    </location>
</feature>
<dbReference type="PANTHER" id="PTHR30055">
    <property type="entry name" value="HTH-TYPE TRANSCRIPTIONAL REGULATOR RUTR"/>
    <property type="match status" value="1"/>
</dbReference>
<dbReference type="Pfam" id="PF00440">
    <property type="entry name" value="TetR_N"/>
    <property type="match status" value="1"/>
</dbReference>
<evidence type="ECO:0000313" key="6">
    <source>
        <dbReference type="EMBL" id="RLV49809.1"/>
    </source>
</evidence>
<dbReference type="PRINTS" id="PR00455">
    <property type="entry name" value="HTHTETR"/>
</dbReference>
<dbReference type="AlphaFoldDB" id="A0A3L8P5A7"/>
<dbReference type="PANTHER" id="PTHR30055:SF234">
    <property type="entry name" value="HTH-TYPE TRANSCRIPTIONAL REGULATOR BETI"/>
    <property type="match status" value="1"/>
</dbReference>
<evidence type="ECO:0000256" key="1">
    <source>
        <dbReference type="ARBA" id="ARBA00023015"/>
    </source>
</evidence>
<keyword evidence="3" id="KW-0804">Transcription</keyword>
<protein>
    <submittedName>
        <fullName evidence="6">TetR/AcrR family transcriptional regulator</fullName>
    </submittedName>
</protein>
<feature type="domain" description="HTH tetR-type" evidence="5">
    <location>
        <begin position="29"/>
        <end position="89"/>
    </location>
</feature>
<dbReference type="InterPro" id="IPR009057">
    <property type="entry name" value="Homeodomain-like_sf"/>
</dbReference>
<evidence type="ECO:0000256" key="2">
    <source>
        <dbReference type="ARBA" id="ARBA00023125"/>
    </source>
</evidence>
<dbReference type="SUPFAM" id="SSF46689">
    <property type="entry name" value="Homeodomain-like"/>
    <property type="match status" value="1"/>
</dbReference>
<keyword evidence="7" id="KW-1185">Reference proteome</keyword>
<dbReference type="InterPro" id="IPR049484">
    <property type="entry name" value="Rv0078-like_C"/>
</dbReference>
<dbReference type="GO" id="GO:0000976">
    <property type="term" value="F:transcription cis-regulatory region binding"/>
    <property type="evidence" value="ECO:0007669"/>
    <property type="project" value="TreeGrafter"/>
</dbReference>
<dbReference type="InterPro" id="IPR023772">
    <property type="entry name" value="DNA-bd_HTH_TetR-type_CS"/>
</dbReference>
<proteinExistence type="predicted"/>
<name>A0A3L8P5A7_9ACTN</name>
<gene>
    <name evidence="6" type="ORF">D9V37_07920</name>
</gene>
<evidence type="ECO:0000256" key="4">
    <source>
        <dbReference type="PROSITE-ProRule" id="PRU00335"/>
    </source>
</evidence>
<dbReference type="RefSeq" id="WP_121805574.1">
    <property type="nucleotide sequence ID" value="NZ_RDBE01000006.1"/>
</dbReference>